<gene>
    <name evidence="1" type="ORF">GCM10009639_47920</name>
</gene>
<reference evidence="1 2" key="1">
    <citation type="journal article" date="2019" name="Int. J. Syst. Evol. Microbiol.">
        <title>The Global Catalogue of Microorganisms (GCM) 10K type strain sequencing project: providing services to taxonomists for standard genome sequencing and annotation.</title>
        <authorList>
            <consortium name="The Broad Institute Genomics Platform"/>
            <consortium name="The Broad Institute Genome Sequencing Center for Infectious Disease"/>
            <person name="Wu L."/>
            <person name="Ma J."/>
        </authorList>
    </citation>
    <scope>NUCLEOTIDE SEQUENCE [LARGE SCALE GENOMIC DNA]</scope>
    <source>
        <strain evidence="1 2">JCM 12393</strain>
    </source>
</reference>
<comment type="caution">
    <text evidence="1">The sequence shown here is derived from an EMBL/GenBank/DDBJ whole genome shotgun (WGS) entry which is preliminary data.</text>
</comment>
<accession>A0ABN1YDH5</accession>
<evidence type="ECO:0000313" key="2">
    <source>
        <dbReference type="Proteomes" id="UP001499863"/>
    </source>
</evidence>
<name>A0ABN1YDH5_9ACTN</name>
<evidence type="ECO:0000313" key="1">
    <source>
        <dbReference type="EMBL" id="GAA1403301.1"/>
    </source>
</evidence>
<organism evidence="1 2">
    <name type="scientific">Kitasatospora putterlickiae</name>
    <dbReference type="NCBI Taxonomy" id="221725"/>
    <lineage>
        <taxon>Bacteria</taxon>
        <taxon>Bacillati</taxon>
        <taxon>Actinomycetota</taxon>
        <taxon>Actinomycetes</taxon>
        <taxon>Kitasatosporales</taxon>
        <taxon>Streptomycetaceae</taxon>
        <taxon>Kitasatospora</taxon>
    </lineage>
</organism>
<dbReference type="EMBL" id="BAAAKJ010000257">
    <property type="protein sequence ID" value="GAA1403301.1"/>
    <property type="molecule type" value="Genomic_DNA"/>
</dbReference>
<dbReference type="RefSeq" id="WP_344339140.1">
    <property type="nucleotide sequence ID" value="NZ_BAAAKJ010000257.1"/>
</dbReference>
<sequence length="65" mass="7203">MTHQRHPIPSTGGGERPVTWRDVAIYGHGLLTTVSLHFQVGWPTTTAAAVGLTGPVMWELLRRQR</sequence>
<protein>
    <submittedName>
        <fullName evidence="1">Uncharacterized protein</fullName>
    </submittedName>
</protein>
<proteinExistence type="predicted"/>
<dbReference type="Proteomes" id="UP001499863">
    <property type="component" value="Unassembled WGS sequence"/>
</dbReference>
<keyword evidence="2" id="KW-1185">Reference proteome</keyword>